<protein>
    <submittedName>
        <fullName evidence="2">Uncharacterized protein</fullName>
    </submittedName>
</protein>
<dbReference type="RefSeq" id="WP_011917914.1">
    <property type="nucleotide sequence ID" value="NC_009437.1"/>
</dbReference>
<dbReference type="HOGENOM" id="CLU_014011_0_0_9"/>
<dbReference type="OrthoDB" id="9793135at2"/>
<feature type="transmembrane region" description="Helical" evidence="1">
    <location>
        <begin position="9"/>
        <end position="29"/>
    </location>
</feature>
<dbReference type="eggNOG" id="COG3420">
    <property type="taxonomic scope" value="Bacteria"/>
</dbReference>
<dbReference type="KEGG" id="csc:Csac_2415"/>
<dbReference type="EMBL" id="CP000679">
    <property type="protein sequence ID" value="ABP67992.1"/>
    <property type="molecule type" value="Genomic_DNA"/>
</dbReference>
<name>A4XM57_CALS8</name>
<sequence length="735" mass="85122">MILHRRLKIIFNIFNISISVLVLLGYVQFSQFALANNITYKKMASNNRFELYVNEKYGYIKVLDKKTNTAWLSNPENWRDDPIAAGSMRTQLASQMVLKYAFMESYTVQTVNSYAGSAMKKGLKIKKIKDGFIATYTFKKEGFIIPLSVTINSDYVNVDILVNQIKELKKDKYRLVSIQLLPFFGAGSIKESGYIVVPDGSGAVINFNNKKGNEEYSQRVYGPDYALVREHNVYVTQYARLPVFGLKKGNVGYLAVITEGDSKSIINAYTSGSRTSYNQVFSEFIVREQDSITFKEKQWNEETFNIFENNIPSQTKYSVRYYFLNKDKSDYVAMAEKYREYLIKEKGLKKNNQDQLPVYIELYGGVKKIKYIVGVPRNITIPLTTFKDAQEIVKEVKNLGIKDVVVKYTGWYDNGVFYNLPVNLDPEGVLGGRNELQKMLNYFSQNKTKVYFDVDFVTFRKGSLFYPINVVATKSMKKVPTKLVRYSPATCYPDDDYPVLFMLSPNYVGRFVKSAIPSKLNFTKNISISSISKMLYSDFGTRQINRLQTEKIFEQIVGYIKNRHYNLLLTEPNGYLITNASEIVDIPIYSSKFAIEDYEIPFYQMVLRGYIPYSTPSVNDYSSEWLWKLKVLESGSYIKFTWTARNEDELKETICDYLYSSNYKLWLDDLKKVYKELYPVLSKIKNKKFLEHRLLKEGLVLVKFEGGTEIIINYTSTDQRVYNTVVKARNFKVIE</sequence>
<keyword evidence="1" id="KW-1133">Transmembrane helix</keyword>
<keyword evidence="1" id="KW-0472">Membrane</keyword>
<organism evidence="2 3">
    <name type="scientific">Caldicellulosiruptor saccharolyticus (strain ATCC 43494 / DSM 8903 / Tp8T 6331)</name>
    <dbReference type="NCBI Taxonomy" id="351627"/>
    <lineage>
        <taxon>Bacteria</taxon>
        <taxon>Bacillati</taxon>
        <taxon>Bacillota</taxon>
        <taxon>Bacillota incertae sedis</taxon>
        <taxon>Caldicellulosiruptorales</taxon>
        <taxon>Caldicellulosiruptoraceae</taxon>
        <taxon>Caldicellulosiruptor</taxon>
    </lineage>
</organism>
<dbReference type="Proteomes" id="UP000000256">
    <property type="component" value="Chromosome"/>
</dbReference>
<evidence type="ECO:0000313" key="3">
    <source>
        <dbReference type="Proteomes" id="UP000000256"/>
    </source>
</evidence>
<keyword evidence="1" id="KW-0812">Transmembrane</keyword>
<dbReference type="InterPro" id="IPR043751">
    <property type="entry name" value="DUF5696"/>
</dbReference>
<reference evidence="2 3" key="1">
    <citation type="journal article" date="2008" name="Appl. Environ. Microbiol.">
        <title>Hydrogenomics of the extremely thermophilic bacterium Caldicellulosiruptor saccharolyticus.</title>
        <authorList>
            <person name="van de Werken H.J."/>
            <person name="Verhaart M.R."/>
            <person name="VanFossen A.L."/>
            <person name="Willquist K."/>
            <person name="Lewis D.L."/>
            <person name="Nichols J.D."/>
            <person name="Goorissen H.P."/>
            <person name="Mongodin E.F."/>
            <person name="Nelson K.E."/>
            <person name="van Niel E.W."/>
            <person name="Stams A.J."/>
            <person name="Ward D.E."/>
            <person name="de Vos W.M."/>
            <person name="van der Oost J."/>
            <person name="Kelly R.M."/>
            <person name="Kengen S.W."/>
        </authorList>
    </citation>
    <scope>NUCLEOTIDE SEQUENCE [LARGE SCALE GENOMIC DNA]</scope>
    <source>
        <strain evidence="3">ATCC 43494 / DSM 8903 / Tp8T 6331</strain>
    </source>
</reference>
<evidence type="ECO:0000256" key="1">
    <source>
        <dbReference type="SAM" id="Phobius"/>
    </source>
</evidence>
<dbReference type="AlphaFoldDB" id="A4XM57"/>
<dbReference type="Pfam" id="PF18952">
    <property type="entry name" value="DUF5696"/>
    <property type="match status" value="1"/>
</dbReference>
<gene>
    <name evidence="2" type="ordered locus">Csac_2415</name>
</gene>
<keyword evidence="3" id="KW-1185">Reference proteome</keyword>
<evidence type="ECO:0000313" key="2">
    <source>
        <dbReference type="EMBL" id="ABP67992.1"/>
    </source>
</evidence>
<proteinExistence type="predicted"/>
<dbReference type="STRING" id="351627.Csac_2415"/>
<accession>A4XM57</accession>